<protein>
    <submittedName>
        <fullName evidence="1">Uncharacterized protein</fullName>
    </submittedName>
</protein>
<dbReference type="AlphaFoldDB" id="A0AAV3AAS8"/>
<comment type="caution">
    <text evidence="1">The sequence shown here is derived from an EMBL/GenBank/DDBJ whole genome shotgun (WGS) entry which is preliminary data.</text>
</comment>
<proteinExistence type="predicted"/>
<keyword evidence="2" id="KW-1185">Reference proteome</keyword>
<reference evidence="1" key="1">
    <citation type="thesis" date="2020" institute="ProQuest LLC" country="789 East Eisenhower Parkway, Ann Arbor, MI, USA">
        <title>Comparative Genomics and Chromosome Evolution.</title>
        <authorList>
            <person name="Mudd A.B."/>
        </authorList>
    </citation>
    <scope>NUCLEOTIDE SEQUENCE</scope>
    <source>
        <strain evidence="1">1538</strain>
        <tissue evidence="1">Blood</tissue>
    </source>
</reference>
<dbReference type="EMBL" id="DYDO01000005">
    <property type="protein sequence ID" value="DBA24319.1"/>
    <property type="molecule type" value="Genomic_DNA"/>
</dbReference>
<evidence type="ECO:0000313" key="1">
    <source>
        <dbReference type="EMBL" id="DBA24319.1"/>
    </source>
</evidence>
<dbReference type="Proteomes" id="UP001181693">
    <property type="component" value="Unassembled WGS sequence"/>
</dbReference>
<name>A0AAV3AAS8_PYXAD</name>
<accession>A0AAV3AAS8</accession>
<organism evidence="1 2">
    <name type="scientific">Pyxicephalus adspersus</name>
    <name type="common">African bullfrog</name>
    <dbReference type="NCBI Taxonomy" id="30357"/>
    <lineage>
        <taxon>Eukaryota</taxon>
        <taxon>Metazoa</taxon>
        <taxon>Chordata</taxon>
        <taxon>Craniata</taxon>
        <taxon>Vertebrata</taxon>
        <taxon>Euteleostomi</taxon>
        <taxon>Amphibia</taxon>
        <taxon>Batrachia</taxon>
        <taxon>Anura</taxon>
        <taxon>Neobatrachia</taxon>
        <taxon>Ranoidea</taxon>
        <taxon>Pyxicephalidae</taxon>
        <taxon>Pyxicephalinae</taxon>
        <taxon>Pyxicephalus</taxon>
    </lineage>
</organism>
<evidence type="ECO:0000313" key="2">
    <source>
        <dbReference type="Proteomes" id="UP001181693"/>
    </source>
</evidence>
<sequence>MMCYSVKEKRKQNTEIIKGNLTIKYTAVQSTEDRSTFTISRPIYQPPKAVFYRHSYLLGQPFRGRMLVTIINSIHVPNKMVSIESVSNVSLY</sequence>
<gene>
    <name evidence="1" type="ORF">GDO54_011993</name>
</gene>